<feature type="region of interest" description="Disordered" evidence="2">
    <location>
        <begin position="1043"/>
        <end position="1072"/>
    </location>
</feature>
<gene>
    <name evidence="4" type="ORF">K452DRAFT_306960</name>
</gene>
<feature type="compositionally biased region" description="Low complexity" evidence="2">
    <location>
        <begin position="1330"/>
        <end position="1345"/>
    </location>
</feature>
<feature type="compositionally biased region" description="Basic and acidic residues" evidence="2">
    <location>
        <begin position="1128"/>
        <end position="1147"/>
    </location>
</feature>
<sequence>MVLTSPPPPALSAELLHPFYTTDELLSNAPILVFYGATSTATINSTSSRIQVHIYSPAGLQSYPRLTISPSSPLYAAVDCLAREDQGDEVTRALAFSLYKYFLELPPVAKQTWELQSNTLGKLPSAPPLFGEAHAAILASRMVKVDNVAEVIQDVRQSLAEQGLSWLDVDVVLPPGSIQETEAQREGRLPEEIAEEEEAEAQYGEYAPLVRVFGDPAFLPTSRLRRAPSKPTGLSRSNMWTREQKENLRREMCEFVDTEGSYVSKVGDLLHNVAEDFRQRARTKSPSSDSPSEEALEGLFPPSLDEILATNAAFLEDIRRVLEGTENDAILDMEATTGEPYARPRDDHPADATGVLAFAKCLVEWFPRFSDCYSDYIAAHAEFGLYLKMFLKETGSSFSKRVQETGEQRLMSMLIEPVQRLPRYNLYIDNLVKQLPVRHPGLRALLKARDTISEICSRDSPSNQQSKVIERLQDLIPSWPRDFYPEGRLITAVDVVELAPPYRKDPRARGASPGILVLFADQLVLLVKSGHKTMSARGLLAEIDNPNVPTGDDRPLIATQLIFLQHMKLSNVWFSEVDDGAMLQMYHSDGSSQPPKTLHSLNASSLCMFYLTGSYEGKAARWLEETAKARVESRFSEAERESNKWEVRCLPGELSLFSAIFEETEDQTVVGRGEPARVRVVMEPEKGAKMLKPGQEGIELVASITSTGDGLFLLETLGENEFSARDRVTATELLPVFTKRVSNFLQMRSQIRNPALTSIFLLRNQQILQSLKIRTDNVEEHVALERADSGRSTSPVKMLSNLFDRHREHGSQRKLHHRPSPSLGDIPRFAPPGPSSPFKTSSRPTSRDDASSIKSNGANSPVDPIIKLEESLATFVLSLHARKGNVVGKVVRNRANADELSVNELYNSLLEDPTNVELAAHSPVDVLFSAFEKFLQVAWREKMGPVAPVDFLISIQSQPDNAYPGDFEEHFIKVFGELSPQNQRAFRAVIKLLADLLEGTGNDGDRGMITAAFAEVLVPGDKAHEFISLLDRFMEDVDALFGRPSSSGSATPSQSSFNSRYGKGSVSSNQSSLKKRFGLGGLHRENSNKSEYESKFGSVWRTLSKGAARNADGQSASLSKATPLLRAHSTDNDARVSPKRPPSRDRPTVLGAFSFDETSPSRGLATIGEARETPRRKRRSSLSDLRELNKNPEPADPAFSPKTPLRIDPPKDTSTSSSRTPSPPKPSGIPNPNRLSTPARLSAPTRKENSSPITANSALPRPRSLHVPSYTSPPPLPPPKTDQVTVTTTRTRKVRSKTFSEDTVAPLSHSRGGSTTSIPTPTPTLHRAKGSVSSISSSINGASGIPALSERPSSGNHRPRISGGVEKPAPLNIKPASAALSLDSPFSPTTTRKLKMQSPAKLRERLQKEQSAIQGADASLQAELSKIGDEIAGISARGSGASSGRPAPLNRLHTEPATPGRHRSPLTPPKKDSPASSGTSIATASTATTTTTTAAAMATDTAALGARIASLETKLKSVLGQLQERHAGMAADVASSLQVSEQRARKLDELYREANAENEALYARFNDELARVLRSVRAGEGVEEMRKKMREAVEEGERLRKENWRLKRESAGLRAQLRE</sequence>
<protein>
    <recommendedName>
        <fullName evidence="3">DH domain-containing protein</fullName>
    </recommendedName>
</protein>
<evidence type="ECO:0000256" key="1">
    <source>
        <dbReference type="SAM" id="Coils"/>
    </source>
</evidence>
<evidence type="ECO:0000313" key="4">
    <source>
        <dbReference type="EMBL" id="KAF2143559.1"/>
    </source>
</evidence>
<dbReference type="Pfam" id="PF25351">
    <property type="entry name" value="PH_BUD3_C"/>
    <property type="match status" value="1"/>
</dbReference>
<feature type="compositionally biased region" description="Low complexity" evidence="2">
    <location>
        <begin position="1434"/>
        <end position="1448"/>
    </location>
</feature>
<dbReference type="OrthoDB" id="4066896at2759"/>
<dbReference type="GO" id="GO:0031991">
    <property type="term" value="P:regulation of actomyosin contractile ring contraction"/>
    <property type="evidence" value="ECO:0007669"/>
    <property type="project" value="TreeGrafter"/>
</dbReference>
<evidence type="ECO:0000259" key="3">
    <source>
        <dbReference type="PROSITE" id="PS50010"/>
    </source>
</evidence>
<reference evidence="4" key="1">
    <citation type="journal article" date="2020" name="Stud. Mycol.">
        <title>101 Dothideomycetes genomes: a test case for predicting lifestyles and emergence of pathogens.</title>
        <authorList>
            <person name="Haridas S."/>
            <person name="Albert R."/>
            <person name="Binder M."/>
            <person name="Bloem J."/>
            <person name="Labutti K."/>
            <person name="Salamov A."/>
            <person name="Andreopoulos B."/>
            <person name="Baker S."/>
            <person name="Barry K."/>
            <person name="Bills G."/>
            <person name="Bluhm B."/>
            <person name="Cannon C."/>
            <person name="Castanera R."/>
            <person name="Culley D."/>
            <person name="Daum C."/>
            <person name="Ezra D."/>
            <person name="Gonzalez J."/>
            <person name="Henrissat B."/>
            <person name="Kuo A."/>
            <person name="Liang C."/>
            <person name="Lipzen A."/>
            <person name="Lutzoni F."/>
            <person name="Magnuson J."/>
            <person name="Mondo S."/>
            <person name="Nolan M."/>
            <person name="Ohm R."/>
            <person name="Pangilinan J."/>
            <person name="Park H.-J."/>
            <person name="Ramirez L."/>
            <person name="Alfaro M."/>
            <person name="Sun H."/>
            <person name="Tritt A."/>
            <person name="Yoshinaga Y."/>
            <person name="Zwiers L.-H."/>
            <person name="Turgeon B."/>
            <person name="Goodwin S."/>
            <person name="Spatafora J."/>
            <person name="Crous P."/>
            <person name="Grigoriev I."/>
        </authorList>
    </citation>
    <scope>NUCLEOTIDE SEQUENCE</scope>
    <source>
        <strain evidence="4">CBS 121167</strain>
    </source>
</reference>
<feature type="region of interest" description="Disordered" evidence="2">
    <location>
        <begin position="1434"/>
        <end position="1486"/>
    </location>
</feature>
<dbReference type="InterPro" id="IPR000219">
    <property type="entry name" value="DH_dom"/>
</dbReference>
<feature type="coiled-coil region" evidence="1">
    <location>
        <begin position="1537"/>
        <end position="1609"/>
    </location>
</feature>
<dbReference type="RefSeq" id="XP_033399271.1">
    <property type="nucleotide sequence ID" value="XM_033543033.1"/>
</dbReference>
<feature type="domain" description="DH" evidence="3">
    <location>
        <begin position="247"/>
        <end position="462"/>
    </location>
</feature>
<keyword evidence="1" id="KW-0175">Coiled coil</keyword>
<name>A0A6A6BHD6_9PEZI</name>
<dbReference type="GeneID" id="54300530"/>
<feature type="compositionally biased region" description="Pro residues" evidence="2">
    <location>
        <begin position="1271"/>
        <end position="1280"/>
    </location>
</feature>
<dbReference type="SUPFAM" id="SSF48065">
    <property type="entry name" value="DBL homology domain (DH-domain)"/>
    <property type="match status" value="1"/>
</dbReference>
<dbReference type="InterPro" id="IPR057454">
    <property type="entry name" value="Bud3_C"/>
</dbReference>
<dbReference type="InterPro" id="IPR035899">
    <property type="entry name" value="DBL_dom_sf"/>
</dbReference>
<feature type="compositionally biased region" description="Low complexity" evidence="2">
    <location>
        <begin position="1475"/>
        <end position="1486"/>
    </location>
</feature>
<evidence type="ECO:0000256" key="2">
    <source>
        <dbReference type="SAM" id="MobiDB-lite"/>
    </source>
</evidence>
<feature type="region of interest" description="Disordered" evidence="2">
    <location>
        <begin position="1109"/>
        <end position="1417"/>
    </location>
</feature>
<dbReference type="Gene3D" id="1.20.900.10">
    <property type="entry name" value="Dbl homology (DH) domain"/>
    <property type="match status" value="1"/>
</dbReference>
<feature type="region of interest" description="Disordered" evidence="2">
    <location>
        <begin position="807"/>
        <end position="860"/>
    </location>
</feature>
<dbReference type="PANTHER" id="PTHR22834">
    <property type="entry name" value="NUCLEAR FUSION PROTEIN FUS2"/>
    <property type="match status" value="1"/>
</dbReference>
<organism evidence="4 5">
    <name type="scientific">Aplosporella prunicola CBS 121167</name>
    <dbReference type="NCBI Taxonomy" id="1176127"/>
    <lineage>
        <taxon>Eukaryota</taxon>
        <taxon>Fungi</taxon>
        <taxon>Dikarya</taxon>
        <taxon>Ascomycota</taxon>
        <taxon>Pezizomycotina</taxon>
        <taxon>Dothideomycetes</taxon>
        <taxon>Dothideomycetes incertae sedis</taxon>
        <taxon>Botryosphaeriales</taxon>
        <taxon>Aplosporellaceae</taxon>
        <taxon>Aplosporella</taxon>
    </lineage>
</organism>
<dbReference type="GO" id="GO:0005085">
    <property type="term" value="F:guanyl-nucleotide exchange factor activity"/>
    <property type="evidence" value="ECO:0007669"/>
    <property type="project" value="InterPro"/>
</dbReference>
<dbReference type="GO" id="GO:0005737">
    <property type="term" value="C:cytoplasm"/>
    <property type="evidence" value="ECO:0007669"/>
    <property type="project" value="TreeGrafter"/>
</dbReference>
<dbReference type="EMBL" id="ML995481">
    <property type="protein sequence ID" value="KAF2143559.1"/>
    <property type="molecule type" value="Genomic_DNA"/>
</dbReference>
<dbReference type="PROSITE" id="PS50010">
    <property type="entry name" value="DH_2"/>
    <property type="match status" value="1"/>
</dbReference>
<dbReference type="GO" id="GO:0032955">
    <property type="term" value="P:regulation of division septum assembly"/>
    <property type="evidence" value="ECO:0007669"/>
    <property type="project" value="TreeGrafter"/>
</dbReference>
<evidence type="ECO:0000313" key="5">
    <source>
        <dbReference type="Proteomes" id="UP000799438"/>
    </source>
</evidence>
<proteinExistence type="predicted"/>
<dbReference type="InterPro" id="IPR051492">
    <property type="entry name" value="Dynamin-Rho_GEF"/>
</dbReference>
<dbReference type="Proteomes" id="UP000799438">
    <property type="component" value="Unassembled WGS sequence"/>
</dbReference>
<feature type="region of interest" description="Disordered" evidence="2">
    <location>
        <begin position="277"/>
        <end position="296"/>
    </location>
</feature>
<accession>A0A6A6BHD6</accession>
<dbReference type="SMART" id="SM00325">
    <property type="entry name" value="RhoGEF"/>
    <property type="match status" value="1"/>
</dbReference>
<dbReference type="Pfam" id="PF17114">
    <property type="entry name" value="Nod1"/>
    <property type="match status" value="1"/>
</dbReference>
<dbReference type="PANTHER" id="PTHR22834:SF21">
    <property type="entry name" value="GUANYL NUCLEOTIDE EXCHANGE FACTOR, PUTATIVE (AFU_ORTHOLOGUE AFUA_5G11890)-RELATED"/>
    <property type="match status" value="1"/>
</dbReference>
<dbReference type="Pfam" id="PF00621">
    <property type="entry name" value="RhoGEF"/>
    <property type="match status" value="1"/>
</dbReference>
<keyword evidence="5" id="KW-1185">Reference proteome</keyword>
<feature type="compositionally biased region" description="Low complexity" evidence="2">
    <location>
        <begin position="1045"/>
        <end position="1056"/>
    </location>
</feature>
<dbReference type="InterPro" id="IPR032634">
    <property type="entry name" value="Gef2/Nod1_dom"/>
</dbReference>